<dbReference type="AlphaFoldDB" id="A0A061AU33"/>
<gene>
    <name evidence="2" type="ORF">RHTO0S_05e11232g</name>
</gene>
<sequence>MVTVLQTHGERSPPAKKPPRDAASLRLPPELVSTILTLTDDWELCRTLAVRPTPVSRLPTPAPWQEFATPLDRAILRSSASLTPVKYALAQGHTKFTQWGARVMIRFSLVHVLDFLFQADERQFREECTDLLPVVASAWGRLAVLEWAKDSAFGLRPSPQTTADAIDEASRHGQVEMLDFWLNSGLPLHYSDAALLSATFKRQVRTLEWWKNSGLPLKIGNVLDFASMEGSTVCLDWWANSGLPCRYSKAALYTLSKTGNIPLLTWWLRSRFPLSFDKEVLTIATRFGQTRVLQWWLESGVEIEYRFFDIEEAIEDCVGDREAVTRWWEERGYNARMGANQWMRMRKLE</sequence>
<proteinExistence type="predicted"/>
<evidence type="ECO:0000313" key="2">
    <source>
        <dbReference type="EMBL" id="CDR41053.1"/>
    </source>
</evidence>
<name>A0A061AU33_RHOTO</name>
<protein>
    <submittedName>
        <fullName evidence="2">RHTO0S05e11232g1_1</fullName>
    </submittedName>
</protein>
<reference evidence="2" key="1">
    <citation type="journal article" date="2014" name="Genome Announc.">
        <title>Draft genome sequence of Rhodosporidium toruloides CECT1137, an oleaginous yeast of biotechnological interest.</title>
        <authorList>
            <person name="Morin N."/>
            <person name="Calcas X."/>
            <person name="Devillers H."/>
            <person name="Durrens P."/>
            <person name="Sherman D.J."/>
            <person name="Nicaud J.-M."/>
            <person name="Neuveglise C."/>
        </authorList>
    </citation>
    <scope>NUCLEOTIDE SEQUENCE</scope>
    <source>
        <strain evidence="2">CECT1137</strain>
    </source>
</reference>
<dbReference type="EMBL" id="LK052940">
    <property type="protein sequence ID" value="CDR41053.1"/>
    <property type="molecule type" value="Genomic_DNA"/>
</dbReference>
<feature type="region of interest" description="Disordered" evidence="1">
    <location>
        <begin position="1"/>
        <end position="24"/>
    </location>
</feature>
<dbReference type="SUPFAM" id="SSF140860">
    <property type="entry name" value="Pseudo ankyrin repeat-like"/>
    <property type="match status" value="1"/>
</dbReference>
<evidence type="ECO:0000256" key="1">
    <source>
        <dbReference type="SAM" id="MobiDB-lite"/>
    </source>
</evidence>
<dbReference type="OrthoDB" id="70387at2759"/>
<accession>A0A061AU33</accession>
<organism evidence="2">
    <name type="scientific">Rhodotorula toruloides</name>
    <name type="common">Yeast</name>
    <name type="synonym">Rhodosporidium toruloides</name>
    <dbReference type="NCBI Taxonomy" id="5286"/>
    <lineage>
        <taxon>Eukaryota</taxon>
        <taxon>Fungi</taxon>
        <taxon>Dikarya</taxon>
        <taxon>Basidiomycota</taxon>
        <taxon>Pucciniomycotina</taxon>
        <taxon>Microbotryomycetes</taxon>
        <taxon>Sporidiobolales</taxon>
        <taxon>Sporidiobolaceae</taxon>
        <taxon>Rhodotorula</taxon>
    </lineage>
</organism>